<keyword evidence="3" id="KW-0408">Iron</keyword>
<gene>
    <name evidence="4" type="primary">hypD</name>
    <name evidence="4" type="ORF">H8696_06410</name>
</gene>
<dbReference type="EMBL" id="JACRSR010000002">
    <property type="protein sequence ID" value="MBC8531479.1"/>
    <property type="molecule type" value="Genomic_DNA"/>
</dbReference>
<dbReference type="PIRSF" id="PIRSF005622">
    <property type="entry name" value="Hydrgn_mat_hypD"/>
    <property type="match status" value="1"/>
</dbReference>
<dbReference type="Gene3D" id="3.40.50.11740">
    <property type="entry name" value="HypD, alpha/beta domain 2"/>
    <property type="match status" value="2"/>
</dbReference>
<proteinExistence type="inferred from homology"/>
<dbReference type="GO" id="GO:0051539">
    <property type="term" value="F:4 iron, 4 sulfur cluster binding"/>
    <property type="evidence" value="ECO:0007669"/>
    <property type="project" value="TreeGrafter"/>
</dbReference>
<dbReference type="Gene3D" id="6.10.20.100">
    <property type="match status" value="1"/>
</dbReference>
<dbReference type="PANTHER" id="PTHR30149:SF0">
    <property type="entry name" value="HYDROGENASE MATURATION FACTOR HYPD"/>
    <property type="match status" value="1"/>
</dbReference>
<dbReference type="PANTHER" id="PTHR30149">
    <property type="entry name" value="HYDROGENASE PROTEIN ASSEMBLY PROTEIN HYPD"/>
    <property type="match status" value="1"/>
</dbReference>
<evidence type="ECO:0000256" key="1">
    <source>
        <dbReference type="ARBA" id="ARBA00007888"/>
    </source>
</evidence>
<evidence type="ECO:0000313" key="5">
    <source>
        <dbReference type="Proteomes" id="UP000623172"/>
    </source>
</evidence>
<reference evidence="4" key="1">
    <citation type="submission" date="2020-08" db="EMBL/GenBank/DDBJ databases">
        <title>Genome public.</title>
        <authorList>
            <person name="Liu C."/>
            <person name="Sun Q."/>
        </authorList>
    </citation>
    <scope>NUCLEOTIDE SEQUENCE</scope>
    <source>
        <strain evidence="4">NSJ-53</strain>
    </source>
</reference>
<keyword evidence="2" id="KW-0479">Metal-binding</keyword>
<dbReference type="NCBIfam" id="TIGR00075">
    <property type="entry name" value="hypD"/>
    <property type="match status" value="1"/>
</dbReference>
<dbReference type="GO" id="GO:0005506">
    <property type="term" value="F:iron ion binding"/>
    <property type="evidence" value="ECO:0007669"/>
    <property type="project" value="TreeGrafter"/>
</dbReference>
<name>A0A926D5Y9_9FIRM</name>
<dbReference type="InterPro" id="IPR042244">
    <property type="entry name" value="HypD_2_sf"/>
</dbReference>
<dbReference type="AlphaFoldDB" id="A0A926D5Y9"/>
<dbReference type="InterPro" id="IPR042243">
    <property type="entry name" value="HypD_1"/>
</dbReference>
<protein>
    <submittedName>
        <fullName evidence="4">Hydrogenase formation protein HypD</fullName>
    </submittedName>
</protein>
<dbReference type="RefSeq" id="WP_249316068.1">
    <property type="nucleotide sequence ID" value="NZ_JACRSR010000002.1"/>
</dbReference>
<evidence type="ECO:0000313" key="4">
    <source>
        <dbReference type="EMBL" id="MBC8531479.1"/>
    </source>
</evidence>
<comment type="caution">
    <text evidence="4">The sequence shown here is derived from an EMBL/GenBank/DDBJ whole genome shotgun (WGS) entry which is preliminary data.</text>
</comment>
<dbReference type="InterPro" id="IPR002780">
    <property type="entry name" value="Hyd_form_HypD"/>
</dbReference>
<comment type="similarity">
    <text evidence="1">Belongs to the HypD family.</text>
</comment>
<dbReference type="Proteomes" id="UP000623172">
    <property type="component" value="Unassembled WGS sequence"/>
</dbReference>
<keyword evidence="5" id="KW-1185">Reference proteome</keyword>
<dbReference type="GO" id="GO:0051604">
    <property type="term" value="P:protein maturation"/>
    <property type="evidence" value="ECO:0007669"/>
    <property type="project" value="TreeGrafter"/>
</dbReference>
<accession>A0A926D5Y9</accession>
<organism evidence="4 5">
    <name type="scientific">Gehongia tenuis</name>
    <dbReference type="NCBI Taxonomy" id="2763655"/>
    <lineage>
        <taxon>Bacteria</taxon>
        <taxon>Bacillati</taxon>
        <taxon>Bacillota</taxon>
        <taxon>Clostridia</taxon>
        <taxon>Christensenellales</taxon>
        <taxon>Christensenellaceae</taxon>
        <taxon>Gehongia</taxon>
    </lineage>
</organism>
<sequence>MTLEAVKAFLLHYDGPPAALMEVCGTHTHEISRWGIASLLSPKIRLVSGPGCPVCVTVASYVDRLVELSKKPDHTVLSFGDMLRVKGSVTSLRDGGVRAEMVYSPFDVLEKAEAQPQMRFVFAAVGFETTAPLYALLLEECVNRGIDNVRLLTSLKVMPPVIDWVCRRGGVDGFIAPGHVSVITGSEIFRPLAHKYGLPFAVTGFSGEAILASLYSLMQNLGRGTVQNLYPSVVTQTGNPKAQALLQHYFEPCDGAWRGMGILPGSALRLRDEYAPFDVGSAELLEDSENPGCRCAEILTGTLRPVDCPLYGQVCTPEHPEGACMVSAEGCCFNWFTHHRT</sequence>
<evidence type="ECO:0000256" key="2">
    <source>
        <dbReference type="ARBA" id="ARBA00022723"/>
    </source>
</evidence>
<dbReference type="GO" id="GO:0070025">
    <property type="term" value="F:carbon monoxide binding"/>
    <property type="evidence" value="ECO:0007669"/>
    <property type="project" value="TreeGrafter"/>
</dbReference>
<evidence type="ECO:0000256" key="3">
    <source>
        <dbReference type="ARBA" id="ARBA00023004"/>
    </source>
</evidence>
<dbReference type="Pfam" id="PF01924">
    <property type="entry name" value="HypD"/>
    <property type="match status" value="1"/>
</dbReference>